<organism evidence="5 6">
    <name type="scientific">Halosimplex aquaticum</name>
    <dbReference type="NCBI Taxonomy" id="3026162"/>
    <lineage>
        <taxon>Archaea</taxon>
        <taxon>Methanobacteriati</taxon>
        <taxon>Methanobacteriota</taxon>
        <taxon>Stenosarchaea group</taxon>
        <taxon>Halobacteria</taxon>
        <taxon>Halobacteriales</taxon>
        <taxon>Haloarculaceae</taxon>
        <taxon>Halosimplex</taxon>
    </lineage>
</organism>
<comment type="caution">
    <text evidence="5">The sequence shown here is derived from an EMBL/GenBank/DDBJ whole genome shotgun (WGS) entry which is preliminary data.</text>
</comment>
<dbReference type="EMBL" id="JBHTAS010000001">
    <property type="protein sequence ID" value="MFC7141550.1"/>
    <property type="molecule type" value="Genomic_DNA"/>
</dbReference>
<dbReference type="Pfam" id="PF23933">
    <property type="entry name" value="DUF7269"/>
    <property type="match status" value="1"/>
</dbReference>
<feature type="transmembrane region" description="Helical" evidence="2">
    <location>
        <begin position="35"/>
        <end position="58"/>
    </location>
</feature>
<protein>
    <submittedName>
        <fullName evidence="5">DUF58 domain-containing protein</fullName>
    </submittedName>
</protein>
<dbReference type="PANTHER" id="PTHR33608:SF6">
    <property type="entry name" value="BLL2464 PROTEIN"/>
    <property type="match status" value="1"/>
</dbReference>
<evidence type="ECO:0000313" key="5">
    <source>
        <dbReference type="EMBL" id="MFC7141550.1"/>
    </source>
</evidence>
<dbReference type="InterPro" id="IPR001434">
    <property type="entry name" value="OmcB-like_DUF11"/>
</dbReference>
<feature type="domain" description="DUF11" evidence="3">
    <location>
        <begin position="300"/>
        <end position="355"/>
    </location>
</feature>
<dbReference type="RefSeq" id="WP_274322631.1">
    <property type="nucleotide sequence ID" value="NZ_CP118158.1"/>
</dbReference>
<evidence type="ECO:0000313" key="6">
    <source>
        <dbReference type="Proteomes" id="UP001596432"/>
    </source>
</evidence>
<accession>A0ABD5Y875</accession>
<feature type="transmembrane region" description="Helical" evidence="2">
    <location>
        <begin position="258"/>
        <end position="288"/>
    </location>
</feature>
<dbReference type="InterPro" id="IPR002881">
    <property type="entry name" value="DUF58"/>
</dbReference>
<evidence type="ECO:0000256" key="2">
    <source>
        <dbReference type="SAM" id="Phobius"/>
    </source>
</evidence>
<feature type="compositionally biased region" description="Gly residues" evidence="1">
    <location>
        <begin position="204"/>
        <end position="213"/>
    </location>
</feature>
<feature type="region of interest" description="Disordered" evidence="1">
    <location>
        <begin position="190"/>
        <end position="227"/>
    </location>
</feature>
<feature type="domain" description="DUF58" evidence="4">
    <location>
        <begin position="442"/>
        <end position="614"/>
    </location>
</feature>
<dbReference type="AlphaFoldDB" id="A0ABD5Y875"/>
<proteinExistence type="predicted"/>
<gene>
    <name evidence="5" type="ORF">ACFQMA_17140</name>
</gene>
<dbReference type="Pfam" id="PF01882">
    <property type="entry name" value="DUF58"/>
    <property type="match status" value="1"/>
</dbReference>
<dbReference type="InterPro" id="IPR013783">
    <property type="entry name" value="Ig-like_fold"/>
</dbReference>
<dbReference type="Gene3D" id="2.60.40.10">
    <property type="entry name" value="Immunoglobulins"/>
    <property type="match status" value="1"/>
</dbReference>
<dbReference type="PANTHER" id="PTHR33608">
    <property type="entry name" value="BLL2464 PROTEIN"/>
    <property type="match status" value="1"/>
</dbReference>
<dbReference type="GeneID" id="78821866"/>
<dbReference type="Pfam" id="PF01345">
    <property type="entry name" value="DUF11"/>
    <property type="match status" value="1"/>
</dbReference>
<sequence>MDVDDVVRLALAAIGAVVFILGAATYLLVDPFADMLPSTFAVVALAGLVAFLLGLWAIRTAYKGGVDQTAIPDVELPRSFPAPGSDLDLTLYRLTHLRQGTSEYRDQIQERLAEAAVSAIRQRENCTRAEAVHQLEEGEWTDNYQAASFFAGGSPPSQSRLDRWLGDDETPYEQWVDTTVDAIAEYAGIETATEPEVTTDDGDSGGLLSGLRGGDGDEGPRAQAGYRDQYVDENAERITDSIVYNELIETGQWRGVTAFALVAIGWGVITATPAVVLVAVLGVAFSAYARAAVPPRLAALEVERTFDESDVTPGEVVEVTVTVENTGGSFVPDLRLVDRVPGNMRVVSGTPRLATALGSGDTATFTYQVVAERGTHEWPLLAIGRDFSGALEREAIVDVEGEIQCVPSLRTTAEMPVRQQTSLYSGQENTSTGGSGLEFFAVREYRESDPMNRIDWKRQARTGELATIDFRLERAASLVFLFDARDASYVAPEPGEHHAVDRSVEAAVEAFGALSDQGNMVGLAAFDTVPCWLAPSAGDAHLERARRMFASHPAMSSTPPEEAETEGHYVDPMTHVRSQLSPESQLVLFSPLTDDYTVEVARRLDSSGHRVTVISPDPTADRTVGQRLARIERTMRIATLRERDIRVVDWEYDSMLGLALDEARQRWAV</sequence>
<dbReference type="InterPro" id="IPR055693">
    <property type="entry name" value="DUF7269"/>
</dbReference>
<keyword evidence="2" id="KW-0812">Transmembrane</keyword>
<evidence type="ECO:0000259" key="4">
    <source>
        <dbReference type="Pfam" id="PF01882"/>
    </source>
</evidence>
<keyword evidence="6" id="KW-1185">Reference proteome</keyword>
<dbReference type="Proteomes" id="UP001596432">
    <property type="component" value="Unassembled WGS sequence"/>
</dbReference>
<feature type="transmembrane region" description="Helical" evidence="2">
    <location>
        <begin position="7"/>
        <end position="29"/>
    </location>
</feature>
<evidence type="ECO:0000259" key="3">
    <source>
        <dbReference type="Pfam" id="PF01345"/>
    </source>
</evidence>
<evidence type="ECO:0000256" key="1">
    <source>
        <dbReference type="SAM" id="MobiDB-lite"/>
    </source>
</evidence>
<name>A0ABD5Y875_9EURY</name>
<reference evidence="5 6" key="1">
    <citation type="journal article" date="2019" name="Int. J. Syst. Evol. Microbiol.">
        <title>The Global Catalogue of Microorganisms (GCM) 10K type strain sequencing project: providing services to taxonomists for standard genome sequencing and annotation.</title>
        <authorList>
            <consortium name="The Broad Institute Genomics Platform"/>
            <consortium name="The Broad Institute Genome Sequencing Center for Infectious Disease"/>
            <person name="Wu L."/>
            <person name="Ma J."/>
        </authorList>
    </citation>
    <scope>NUCLEOTIDE SEQUENCE [LARGE SCALE GENOMIC DNA]</scope>
    <source>
        <strain evidence="5 6">XZYJT29</strain>
    </source>
</reference>
<keyword evidence="2" id="KW-1133">Transmembrane helix</keyword>
<keyword evidence="2" id="KW-0472">Membrane</keyword>